<dbReference type="SUPFAM" id="SSF55781">
    <property type="entry name" value="GAF domain-like"/>
    <property type="match status" value="2"/>
</dbReference>
<dbReference type="Pfam" id="PF07730">
    <property type="entry name" value="HisKA_3"/>
    <property type="match status" value="1"/>
</dbReference>
<dbReference type="PANTHER" id="PTHR24421">
    <property type="entry name" value="NITRATE/NITRITE SENSOR PROTEIN NARX-RELATED"/>
    <property type="match status" value="1"/>
</dbReference>
<reference evidence="6" key="4">
    <citation type="submission" date="2024-05" db="EMBL/GenBank/DDBJ databases">
        <authorList>
            <person name="Sun Q."/>
            <person name="Zhou Y."/>
        </authorList>
    </citation>
    <scope>NUCLEOTIDE SEQUENCE</scope>
    <source>
        <strain evidence="6">CGMCC 4.5581</strain>
    </source>
</reference>
<dbReference type="GO" id="GO:0046983">
    <property type="term" value="F:protein dimerization activity"/>
    <property type="evidence" value="ECO:0007669"/>
    <property type="project" value="InterPro"/>
</dbReference>
<evidence type="ECO:0000256" key="4">
    <source>
        <dbReference type="SAM" id="MobiDB-lite"/>
    </source>
</evidence>
<feature type="domain" description="GAF" evidence="5">
    <location>
        <begin position="192"/>
        <end position="342"/>
    </location>
</feature>
<feature type="compositionally biased region" description="Pro residues" evidence="4">
    <location>
        <begin position="92"/>
        <end position="106"/>
    </location>
</feature>
<reference evidence="9" key="2">
    <citation type="journal article" date="2019" name="Int. J. Syst. Evol. Microbiol.">
        <title>The Global Catalogue of Microorganisms (GCM) 10K type strain sequencing project: providing services to taxonomists for standard genome sequencing and annotation.</title>
        <authorList>
            <consortium name="The Broad Institute Genomics Platform"/>
            <consortium name="The Broad Institute Genome Sequencing Center for Infectious Disease"/>
            <person name="Wu L."/>
            <person name="Ma J."/>
        </authorList>
    </citation>
    <scope>NUCLEOTIDE SEQUENCE [LARGE SCALE GENOMIC DNA]</scope>
    <source>
        <strain evidence="9">CGMCC 4.5581</strain>
    </source>
</reference>
<evidence type="ECO:0000313" key="8">
    <source>
        <dbReference type="Proteomes" id="UP000552836"/>
    </source>
</evidence>
<dbReference type="Gene3D" id="3.30.450.40">
    <property type="match status" value="2"/>
</dbReference>
<gene>
    <name evidence="7" type="ORF">FB380_003673</name>
    <name evidence="6" type="ORF">GCM10011589_36150</name>
</gene>
<dbReference type="GO" id="GO:0000155">
    <property type="term" value="F:phosphorelay sensor kinase activity"/>
    <property type="evidence" value="ECO:0007669"/>
    <property type="project" value="InterPro"/>
</dbReference>
<dbReference type="SMART" id="SM00065">
    <property type="entry name" value="GAF"/>
    <property type="match status" value="2"/>
</dbReference>
<dbReference type="Proteomes" id="UP000552836">
    <property type="component" value="Unassembled WGS sequence"/>
</dbReference>
<evidence type="ECO:0000256" key="1">
    <source>
        <dbReference type="ARBA" id="ARBA00022679"/>
    </source>
</evidence>
<dbReference type="InterPro" id="IPR011712">
    <property type="entry name" value="Sig_transdc_His_kin_sub3_dim/P"/>
</dbReference>
<evidence type="ECO:0000256" key="2">
    <source>
        <dbReference type="ARBA" id="ARBA00022777"/>
    </source>
</evidence>
<reference evidence="6" key="1">
    <citation type="journal article" date="2014" name="Int. J. Syst. Evol. Microbiol.">
        <title>Complete genome of a new Firmicutes species belonging to the dominant human colonic microbiota ('Ruminococcus bicirculans') reveals two chromosomes and a selective capacity to utilize plant glucans.</title>
        <authorList>
            <consortium name="NISC Comparative Sequencing Program"/>
            <person name="Wegmann U."/>
            <person name="Louis P."/>
            <person name="Goesmann A."/>
            <person name="Henrissat B."/>
            <person name="Duncan S.H."/>
            <person name="Flint H.J."/>
        </authorList>
    </citation>
    <scope>NUCLEOTIDE SEQUENCE</scope>
    <source>
        <strain evidence="6">CGMCC 4.5581</strain>
    </source>
</reference>
<proteinExistence type="predicted"/>
<dbReference type="EMBL" id="BMMI01000007">
    <property type="protein sequence ID" value="GGL76839.1"/>
    <property type="molecule type" value="Genomic_DNA"/>
</dbReference>
<dbReference type="InterPro" id="IPR003018">
    <property type="entry name" value="GAF"/>
</dbReference>
<name>A0A846LU64_9ACTN</name>
<feature type="region of interest" description="Disordered" evidence="4">
    <location>
        <begin position="1"/>
        <end position="24"/>
    </location>
</feature>
<dbReference type="Gene3D" id="3.30.565.10">
    <property type="entry name" value="Histidine kinase-like ATPase, C-terminal domain"/>
    <property type="match status" value="1"/>
</dbReference>
<dbReference type="AlphaFoldDB" id="A0A846LU64"/>
<dbReference type="RefSeq" id="WP_166756751.1">
    <property type="nucleotide sequence ID" value="NZ_BAABJU010000003.1"/>
</dbReference>
<dbReference type="Gene3D" id="1.20.5.1930">
    <property type="match status" value="1"/>
</dbReference>
<protein>
    <submittedName>
        <fullName evidence="7">GAF domain-containing protein</fullName>
    </submittedName>
    <submittedName>
        <fullName evidence="6">Histidine kinase</fullName>
    </submittedName>
</protein>
<accession>A0A846LU64</accession>
<keyword evidence="3" id="KW-0902">Two-component regulatory system</keyword>
<feature type="region of interest" description="Disordered" evidence="4">
    <location>
        <begin position="86"/>
        <end position="116"/>
    </location>
</feature>
<dbReference type="EMBL" id="JAAMPA010000002">
    <property type="protein sequence ID" value="NIH69185.1"/>
    <property type="molecule type" value="Genomic_DNA"/>
</dbReference>
<dbReference type="Pfam" id="PF01590">
    <property type="entry name" value="GAF"/>
    <property type="match status" value="1"/>
</dbReference>
<keyword evidence="1" id="KW-0808">Transferase</keyword>
<evidence type="ECO:0000313" key="9">
    <source>
        <dbReference type="Proteomes" id="UP000648663"/>
    </source>
</evidence>
<keyword evidence="2 6" id="KW-0418">Kinase</keyword>
<dbReference type="InterPro" id="IPR036890">
    <property type="entry name" value="HATPase_C_sf"/>
</dbReference>
<dbReference type="GO" id="GO:0016020">
    <property type="term" value="C:membrane"/>
    <property type="evidence" value="ECO:0007669"/>
    <property type="project" value="InterPro"/>
</dbReference>
<feature type="domain" description="GAF" evidence="5">
    <location>
        <begin position="30"/>
        <end position="170"/>
    </location>
</feature>
<evidence type="ECO:0000259" key="5">
    <source>
        <dbReference type="SMART" id="SM00065"/>
    </source>
</evidence>
<dbReference type="InterPro" id="IPR050482">
    <property type="entry name" value="Sensor_HK_TwoCompSys"/>
</dbReference>
<evidence type="ECO:0000256" key="3">
    <source>
        <dbReference type="ARBA" id="ARBA00023012"/>
    </source>
</evidence>
<dbReference type="PANTHER" id="PTHR24421:SF61">
    <property type="entry name" value="OXYGEN SENSOR HISTIDINE KINASE NREB"/>
    <property type="match status" value="1"/>
</dbReference>
<evidence type="ECO:0000313" key="6">
    <source>
        <dbReference type="EMBL" id="GGL76839.1"/>
    </source>
</evidence>
<comment type="caution">
    <text evidence="7">The sequence shown here is derived from an EMBL/GenBank/DDBJ whole genome shotgun (WGS) entry which is preliminary data.</text>
</comment>
<dbReference type="Proteomes" id="UP000648663">
    <property type="component" value="Unassembled WGS sequence"/>
</dbReference>
<reference evidence="7 8" key="3">
    <citation type="submission" date="2020-02" db="EMBL/GenBank/DDBJ databases">
        <title>Sequencing the genomes of 1000 actinobacteria strains.</title>
        <authorList>
            <person name="Klenk H.-P."/>
        </authorList>
    </citation>
    <scope>NUCLEOTIDE SEQUENCE [LARGE SCALE GENOMIC DNA]</scope>
    <source>
        <strain evidence="7 8">DSM 45201</strain>
    </source>
</reference>
<dbReference type="InterPro" id="IPR029016">
    <property type="entry name" value="GAF-like_dom_sf"/>
</dbReference>
<sequence length="540" mass="56888">MAGREDAGPPLQRSGAAGAELSFPDQPRLELDQLLGQLVERAQEVLGTQGRLRDLLRANQAVSSELSSAGVLERTADVARDLIGARTASVEPAPPSARGPDRPGPPAAGTTARGSELHVPVQVRDELVGELHLVDSTRGGFTAEDLELAQALAVTAGLAVANARLYESARRRGEWLKASGAITRELLAGELAGTGALELVARSSRDVAGADVVAVLRPHQAGRGPRQLCVEVLVAAEGVAPVGRSVPREGTLLGRVLDAAEPISVADGVLDDEDGAMPWSEPEVGALLAVPLRGSGAVLGVLCAARLPGRPTFTDTDVEMAAGFANQAALAIELAEARAEQQRAVVLDERERIAADLHHVVVQRLFSVGLGLQGVLAGLTDRRTAGRVLATVEEVDRTIEHIRRTVFPLATARAPADPRERVLDAVVEAGAVLGFEPDVRFSGTRTGLLVEELAEDVAAVVRAALLDVARRGRATTAAVDVVEDSDGLLVHVRDDDPQGPDEFWPVGEELRHRAERHGGSCTVSPTSPVGASQYWWVPRR</sequence>
<organism evidence="7 8">
    <name type="scientific">Modestobacter marinus</name>
    <dbReference type="NCBI Taxonomy" id="477641"/>
    <lineage>
        <taxon>Bacteria</taxon>
        <taxon>Bacillati</taxon>
        <taxon>Actinomycetota</taxon>
        <taxon>Actinomycetes</taxon>
        <taxon>Geodermatophilales</taxon>
        <taxon>Geodermatophilaceae</taxon>
        <taxon>Modestobacter</taxon>
    </lineage>
</organism>
<evidence type="ECO:0000313" key="7">
    <source>
        <dbReference type="EMBL" id="NIH69185.1"/>
    </source>
</evidence>
<keyword evidence="9" id="KW-1185">Reference proteome</keyword>